<proteinExistence type="predicted"/>
<gene>
    <name evidence="2" type="ORF">H9623_07020</name>
</gene>
<reference evidence="2 3" key="1">
    <citation type="submission" date="2020-08" db="EMBL/GenBank/DDBJ databases">
        <title>A Genomic Blueprint of the Chicken Gut Microbiome.</title>
        <authorList>
            <person name="Gilroy R."/>
            <person name="Ravi A."/>
            <person name="Getino M."/>
            <person name="Pursley I."/>
            <person name="Horton D.L."/>
            <person name="Alikhan N.-F."/>
            <person name="Baker D."/>
            <person name="Gharbi K."/>
            <person name="Hall N."/>
            <person name="Watson M."/>
            <person name="Adriaenssens E.M."/>
            <person name="Foster-Nyarko E."/>
            <person name="Jarju S."/>
            <person name="Secka A."/>
            <person name="Antonio M."/>
            <person name="Oren A."/>
            <person name="Chaudhuri R."/>
            <person name="La Ragione R.M."/>
            <person name="Hildebrand F."/>
            <person name="Pallen M.J."/>
        </authorList>
    </citation>
    <scope>NUCLEOTIDE SEQUENCE [LARGE SCALE GENOMIC DNA]</scope>
    <source>
        <strain evidence="2 3">Sa1BUA8</strain>
    </source>
</reference>
<sequence>MPVDDAKIARTFLMPRTLVKTAETAVLRTGGLPGGYKSMAALVNGALARELERLAGEFNDGEPFPPNGAEFRVGRPLG</sequence>
<dbReference type="AlphaFoldDB" id="A0A9D5YYL8"/>
<dbReference type="Proteomes" id="UP000822993">
    <property type="component" value="Unassembled WGS sequence"/>
</dbReference>
<dbReference type="Gene3D" id="6.10.180.30">
    <property type="match status" value="1"/>
</dbReference>
<comment type="caution">
    <text evidence="2">The sequence shown here is derived from an EMBL/GenBank/DDBJ whole genome shotgun (WGS) entry which is preliminary data.</text>
</comment>
<feature type="region of interest" description="Disordered" evidence="1">
    <location>
        <begin position="58"/>
        <end position="78"/>
    </location>
</feature>
<protein>
    <submittedName>
        <fullName evidence="2">Uncharacterized protein</fullName>
    </submittedName>
</protein>
<evidence type="ECO:0000256" key="1">
    <source>
        <dbReference type="SAM" id="MobiDB-lite"/>
    </source>
</evidence>
<dbReference type="RefSeq" id="WP_043651912.1">
    <property type="nucleotide sequence ID" value="NZ_JACSPN010000006.1"/>
</dbReference>
<accession>A0A9D5YYL8</accession>
<dbReference type="EMBL" id="JACSPN010000006">
    <property type="protein sequence ID" value="MBE7700057.1"/>
    <property type="molecule type" value="Genomic_DNA"/>
</dbReference>
<name>A0A9D5YYL8_9CELL</name>
<evidence type="ECO:0000313" key="2">
    <source>
        <dbReference type="EMBL" id="MBE7700057.1"/>
    </source>
</evidence>
<organism evidence="2 3">
    <name type="scientific">Oerskovia douganii</name>
    <dbReference type="NCBI Taxonomy" id="2762210"/>
    <lineage>
        <taxon>Bacteria</taxon>
        <taxon>Bacillati</taxon>
        <taxon>Actinomycetota</taxon>
        <taxon>Actinomycetes</taxon>
        <taxon>Micrococcales</taxon>
        <taxon>Cellulomonadaceae</taxon>
        <taxon>Oerskovia</taxon>
    </lineage>
</organism>
<evidence type="ECO:0000313" key="3">
    <source>
        <dbReference type="Proteomes" id="UP000822993"/>
    </source>
</evidence>
<keyword evidence="3" id="KW-1185">Reference proteome</keyword>